<dbReference type="Proteomes" id="UP000036756">
    <property type="component" value="Unassembled WGS sequence"/>
</dbReference>
<keyword evidence="2" id="KW-1185">Reference proteome</keyword>
<dbReference type="STRING" id="1121307.CLCY_2c03340"/>
<gene>
    <name evidence="1" type="ORF">CLCY_2c03340</name>
</gene>
<sequence length="66" mass="8003">MEAILDRLHDEWLEDDKEYPRIEAICYECGNEIYIYEDHYEIEGFTVCEDCLIEFASKRYLIRGEC</sequence>
<protein>
    <submittedName>
        <fullName evidence="1">Uncharacterized protein</fullName>
    </submittedName>
</protein>
<name>A0A0J8D6T8_CLOCY</name>
<dbReference type="AlphaFoldDB" id="A0A0J8D6T8"/>
<reference evidence="1 2" key="1">
    <citation type="submission" date="2015-06" db="EMBL/GenBank/DDBJ databases">
        <title>Draft genome sequence of the purine-degrading Clostridium cylindrosporum HC-1 (DSM 605).</title>
        <authorList>
            <person name="Poehlein A."/>
            <person name="Schiel-Bengelsdorf B."/>
            <person name="Bengelsdorf F."/>
            <person name="Daniel R."/>
            <person name="Duerre P."/>
        </authorList>
    </citation>
    <scope>NUCLEOTIDE SEQUENCE [LARGE SCALE GENOMIC DNA]</scope>
    <source>
        <strain evidence="1 2">DSM 605</strain>
    </source>
</reference>
<dbReference type="RefSeq" id="WP_048570998.1">
    <property type="nucleotide sequence ID" value="NZ_LFVU01000027.1"/>
</dbReference>
<proteinExistence type="predicted"/>
<evidence type="ECO:0000313" key="2">
    <source>
        <dbReference type="Proteomes" id="UP000036756"/>
    </source>
</evidence>
<comment type="caution">
    <text evidence="1">The sequence shown here is derived from an EMBL/GenBank/DDBJ whole genome shotgun (WGS) entry which is preliminary data.</text>
</comment>
<organism evidence="1 2">
    <name type="scientific">Clostridium cylindrosporum DSM 605</name>
    <dbReference type="NCBI Taxonomy" id="1121307"/>
    <lineage>
        <taxon>Bacteria</taxon>
        <taxon>Bacillati</taxon>
        <taxon>Bacillota</taxon>
        <taxon>Clostridia</taxon>
        <taxon>Eubacteriales</taxon>
        <taxon>Clostridiaceae</taxon>
        <taxon>Clostridium</taxon>
    </lineage>
</organism>
<evidence type="ECO:0000313" key="1">
    <source>
        <dbReference type="EMBL" id="KMT21572.1"/>
    </source>
</evidence>
<accession>A0A0J8D6T8</accession>
<dbReference type="EMBL" id="LFVU01000027">
    <property type="protein sequence ID" value="KMT21572.1"/>
    <property type="molecule type" value="Genomic_DNA"/>
</dbReference>
<dbReference type="PATRIC" id="fig|1121307.3.peg.1190"/>